<dbReference type="AlphaFoldDB" id="A0A7E6EHZ3"/>
<dbReference type="RefSeq" id="XP_036355221.1">
    <property type="nucleotide sequence ID" value="XM_036499328.1"/>
</dbReference>
<comment type="similarity">
    <text evidence="1">Belongs to the DNAI7 family.</text>
</comment>
<dbReference type="GO" id="GO:0048487">
    <property type="term" value="F:beta-tubulin binding"/>
    <property type="evidence" value="ECO:0007669"/>
    <property type="project" value="TreeGrafter"/>
</dbReference>
<dbReference type="Proteomes" id="UP000515154">
    <property type="component" value="Unplaced"/>
</dbReference>
<reference evidence="4" key="1">
    <citation type="submission" date="2025-08" db="UniProtKB">
        <authorList>
            <consortium name="RefSeq"/>
        </authorList>
    </citation>
    <scope>IDENTIFICATION</scope>
</reference>
<dbReference type="InterPro" id="IPR023247">
    <property type="entry name" value="IC97/Dnai7-like"/>
</dbReference>
<sequence length="238" mass="27637">MIEFPVCAPVVCEENAYLDTIQCEEENEHEEIDSTNDNPIGYADALKYLENIENIFCKNLWNRFTRCDGSVDPLDIKEVNTFISLWLEHGSDDIKEILDAFTKNDSELESDQVGNLITKEKELESNINGNQEIVESDCEDPEGCLFEIILDLWEFGEFDLDSEIMDMRCYRTIGGLYHLELLSLPPQPIIINQNLKALYDFGINIFPSEDSNYFLQMNKKVEFLSKFKEKKNNRQTIF</sequence>
<accession>A0A7E6EHZ3</accession>
<dbReference type="PANTHER" id="PTHR20929:SF11">
    <property type="entry name" value="DYNEIN AXONEMAL INTERMEDIATE CHAIN 7"/>
    <property type="match status" value="1"/>
</dbReference>
<proteinExistence type="inferred from homology"/>
<feature type="domain" description="IC97/Casc1 N-terminal" evidence="2">
    <location>
        <begin position="58"/>
        <end position="102"/>
    </location>
</feature>
<protein>
    <submittedName>
        <fullName evidence="4">Axonemal 84 kDa protein-like</fullName>
    </submittedName>
</protein>
<organism evidence="3 4">
    <name type="scientific">Octopus sinensis</name>
    <name type="common">East Asian common octopus</name>
    <dbReference type="NCBI Taxonomy" id="2607531"/>
    <lineage>
        <taxon>Eukaryota</taxon>
        <taxon>Metazoa</taxon>
        <taxon>Spiralia</taxon>
        <taxon>Lophotrochozoa</taxon>
        <taxon>Mollusca</taxon>
        <taxon>Cephalopoda</taxon>
        <taxon>Coleoidea</taxon>
        <taxon>Octopodiformes</taxon>
        <taxon>Octopoda</taxon>
        <taxon>Incirrata</taxon>
        <taxon>Octopodidae</taxon>
        <taxon>Octopus</taxon>
    </lineage>
</organism>
<dbReference type="InterPro" id="IPR031826">
    <property type="entry name" value="IC97/Casc1_N"/>
</dbReference>
<dbReference type="PANTHER" id="PTHR20929">
    <property type="entry name" value="LUNG ADENOMA SUSCEPTIBILITY 1-RELATED"/>
    <property type="match status" value="1"/>
</dbReference>
<evidence type="ECO:0000259" key="2">
    <source>
        <dbReference type="Pfam" id="PF15927"/>
    </source>
</evidence>
<evidence type="ECO:0000313" key="4">
    <source>
        <dbReference type="RefSeq" id="XP_036355221.1"/>
    </source>
</evidence>
<dbReference type="GO" id="GO:0008017">
    <property type="term" value="F:microtubule binding"/>
    <property type="evidence" value="ECO:0007669"/>
    <property type="project" value="TreeGrafter"/>
</dbReference>
<gene>
    <name evidence="4" type="primary">LOC118761444</name>
</gene>
<dbReference type="KEGG" id="osn:118761444"/>
<dbReference type="GO" id="GO:0005930">
    <property type="term" value="C:axoneme"/>
    <property type="evidence" value="ECO:0007669"/>
    <property type="project" value="TreeGrafter"/>
</dbReference>
<dbReference type="Pfam" id="PF15927">
    <property type="entry name" value="Casc1_N"/>
    <property type="match status" value="1"/>
</dbReference>
<keyword evidence="3" id="KW-1185">Reference proteome</keyword>
<evidence type="ECO:0000313" key="3">
    <source>
        <dbReference type="Proteomes" id="UP000515154"/>
    </source>
</evidence>
<name>A0A7E6EHZ3_9MOLL</name>
<evidence type="ECO:0000256" key="1">
    <source>
        <dbReference type="ARBA" id="ARBA00024332"/>
    </source>
</evidence>